<dbReference type="GeneID" id="36397483"/>
<dbReference type="Proteomes" id="UP000054928">
    <property type="component" value="Unassembled WGS sequence"/>
</dbReference>
<dbReference type="AlphaFoldDB" id="A0A0P1A834"/>
<keyword evidence="2" id="KW-1185">Reference proteome</keyword>
<organism evidence="1 2">
    <name type="scientific">Plasmopara halstedii</name>
    <name type="common">Downy mildew of sunflower</name>
    <dbReference type="NCBI Taxonomy" id="4781"/>
    <lineage>
        <taxon>Eukaryota</taxon>
        <taxon>Sar</taxon>
        <taxon>Stramenopiles</taxon>
        <taxon>Oomycota</taxon>
        <taxon>Peronosporomycetes</taxon>
        <taxon>Peronosporales</taxon>
        <taxon>Peronosporaceae</taxon>
        <taxon>Plasmopara</taxon>
    </lineage>
</organism>
<accession>A0A0P1A834</accession>
<sequence>MQELVPKILSKAAVISDRLDSGIKALYTSHLNMVFTVCELRNFLAEFVVCMLVGSQLSFARVLHGKQKKIFQ</sequence>
<evidence type="ECO:0000313" key="2">
    <source>
        <dbReference type="Proteomes" id="UP000054928"/>
    </source>
</evidence>
<dbReference type="EMBL" id="CCYD01000193">
    <property type="protein sequence ID" value="CEG36338.1"/>
    <property type="molecule type" value="Genomic_DNA"/>
</dbReference>
<reference evidence="2" key="1">
    <citation type="submission" date="2014-09" db="EMBL/GenBank/DDBJ databases">
        <authorList>
            <person name="Sharma Rahul"/>
            <person name="Thines Marco"/>
        </authorList>
    </citation>
    <scope>NUCLEOTIDE SEQUENCE [LARGE SCALE GENOMIC DNA]</scope>
</reference>
<evidence type="ECO:0000313" key="1">
    <source>
        <dbReference type="EMBL" id="CEG36338.1"/>
    </source>
</evidence>
<proteinExistence type="predicted"/>
<dbReference type="RefSeq" id="XP_024572707.1">
    <property type="nucleotide sequence ID" value="XM_024719701.1"/>
</dbReference>
<name>A0A0P1A834_PLAHL</name>
<protein>
    <submittedName>
        <fullName evidence="1">Uncharacterized protein</fullName>
    </submittedName>
</protein>